<dbReference type="InterPro" id="IPR036457">
    <property type="entry name" value="PPM-type-like_dom_sf"/>
</dbReference>
<evidence type="ECO:0000256" key="1">
    <source>
        <dbReference type="SAM" id="MobiDB-lite"/>
    </source>
</evidence>
<dbReference type="SUPFAM" id="SSF81606">
    <property type="entry name" value="PP2C-like"/>
    <property type="match status" value="1"/>
</dbReference>
<dbReference type="Gene3D" id="3.60.40.10">
    <property type="entry name" value="PPM-type phosphatase domain"/>
    <property type="match status" value="1"/>
</dbReference>
<evidence type="ECO:0000313" key="3">
    <source>
        <dbReference type="EMBL" id="NNG36768.1"/>
    </source>
</evidence>
<dbReference type="Proteomes" id="UP000562984">
    <property type="component" value="Unassembled WGS sequence"/>
</dbReference>
<proteinExistence type="predicted"/>
<dbReference type="PROSITE" id="PS51746">
    <property type="entry name" value="PPM_2"/>
    <property type="match status" value="1"/>
</dbReference>
<name>A0A849AC99_9ACTN</name>
<accession>A0A849AC99</accession>
<dbReference type="GO" id="GO:0004722">
    <property type="term" value="F:protein serine/threonine phosphatase activity"/>
    <property type="evidence" value="ECO:0007669"/>
    <property type="project" value="InterPro"/>
</dbReference>
<reference evidence="3 4" key="1">
    <citation type="submission" date="2020-05" db="EMBL/GenBank/DDBJ databases">
        <title>Nakamurella sp. DB0629 isolated from air conditioner.</title>
        <authorList>
            <person name="Kim D.H."/>
            <person name="Kim D.-U."/>
        </authorList>
    </citation>
    <scope>NUCLEOTIDE SEQUENCE [LARGE SCALE GENOMIC DNA]</scope>
    <source>
        <strain evidence="3 4">DB0629</strain>
    </source>
</reference>
<keyword evidence="4" id="KW-1185">Reference proteome</keyword>
<dbReference type="Pfam" id="PF13672">
    <property type="entry name" value="PP2C_2"/>
    <property type="match status" value="1"/>
</dbReference>
<dbReference type="InterPro" id="IPR015655">
    <property type="entry name" value="PP2C"/>
</dbReference>
<feature type="domain" description="PPM-type phosphatase" evidence="2">
    <location>
        <begin position="1"/>
        <end position="283"/>
    </location>
</feature>
<comment type="caution">
    <text evidence="3">The sequence shown here is derived from an EMBL/GenBank/DDBJ whole genome shotgun (WGS) entry which is preliminary data.</text>
</comment>
<sequence length="286" mass="29497">MKPNNEDAFHIGSGLILVADGVGGSAAGEVASRTVVDMFATVEREHAERRAATLAVGAGASADGARVRADETGADRTGADRTGADETGVDRAGADEAAAVDIYALLSDAVERSTHSLLEQVQADPELEGMGTTVTAMMWSGGPLVFAQIGDSRAYFVSAGGPGAQPRTEQPAELHQVTKDDSFVQYLIDRGLLQPSEASTHPRRNVILKALNGMTVAPSFATFAPRPGDRFLLCSDGLSDYVPAADILGAIDQTPADAAADRLIELALGAGAPDNVTVIIADVLAA</sequence>
<evidence type="ECO:0000313" key="4">
    <source>
        <dbReference type="Proteomes" id="UP000562984"/>
    </source>
</evidence>
<protein>
    <submittedName>
        <fullName evidence="3">Serine/threonine-protein phosphatase</fullName>
    </submittedName>
</protein>
<dbReference type="CDD" id="cd00143">
    <property type="entry name" value="PP2Cc"/>
    <property type="match status" value="1"/>
</dbReference>
<dbReference type="SMART" id="SM00332">
    <property type="entry name" value="PP2Cc"/>
    <property type="match status" value="1"/>
</dbReference>
<organism evidence="3 4">
    <name type="scientific">Nakamurella aerolata</name>
    <dbReference type="NCBI Taxonomy" id="1656892"/>
    <lineage>
        <taxon>Bacteria</taxon>
        <taxon>Bacillati</taxon>
        <taxon>Actinomycetota</taxon>
        <taxon>Actinomycetes</taxon>
        <taxon>Nakamurellales</taxon>
        <taxon>Nakamurellaceae</taxon>
        <taxon>Nakamurella</taxon>
    </lineage>
</organism>
<dbReference type="AlphaFoldDB" id="A0A849AC99"/>
<dbReference type="InterPro" id="IPR001932">
    <property type="entry name" value="PPM-type_phosphatase-like_dom"/>
</dbReference>
<dbReference type="PANTHER" id="PTHR47992">
    <property type="entry name" value="PROTEIN PHOSPHATASE"/>
    <property type="match status" value="1"/>
</dbReference>
<feature type="compositionally biased region" description="Basic and acidic residues" evidence="1">
    <location>
        <begin position="65"/>
        <end position="91"/>
    </location>
</feature>
<dbReference type="EMBL" id="JABEND010000008">
    <property type="protein sequence ID" value="NNG36768.1"/>
    <property type="molecule type" value="Genomic_DNA"/>
</dbReference>
<evidence type="ECO:0000259" key="2">
    <source>
        <dbReference type="PROSITE" id="PS51746"/>
    </source>
</evidence>
<gene>
    <name evidence="3" type="ORF">HKD39_13810</name>
</gene>
<dbReference type="SMART" id="SM00331">
    <property type="entry name" value="PP2C_SIG"/>
    <property type="match status" value="1"/>
</dbReference>
<feature type="region of interest" description="Disordered" evidence="1">
    <location>
        <begin position="64"/>
        <end position="91"/>
    </location>
</feature>